<dbReference type="EMBL" id="VWZM01005976">
    <property type="protein sequence ID" value="NXG99778.1"/>
    <property type="molecule type" value="Genomic_DNA"/>
</dbReference>
<evidence type="ECO:0000256" key="1">
    <source>
        <dbReference type="SAM" id="Phobius"/>
    </source>
</evidence>
<keyword evidence="1" id="KW-1133">Transmembrane helix</keyword>
<evidence type="ECO:0000313" key="2">
    <source>
        <dbReference type="EMBL" id="NXG99778.1"/>
    </source>
</evidence>
<dbReference type="GO" id="GO:0005783">
    <property type="term" value="C:endoplasmic reticulum"/>
    <property type="evidence" value="ECO:0007669"/>
    <property type="project" value="TreeGrafter"/>
</dbReference>
<feature type="transmembrane region" description="Helical" evidence="1">
    <location>
        <begin position="304"/>
        <end position="325"/>
    </location>
</feature>
<dbReference type="InterPro" id="IPR033280">
    <property type="entry name" value="Membrane_MLC1"/>
</dbReference>
<protein>
    <submittedName>
        <fullName evidence="2">MLC1 protein</fullName>
    </submittedName>
</protein>
<proteinExistence type="predicted"/>
<feature type="non-terminal residue" evidence="2">
    <location>
        <position position="379"/>
    </location>
</feature>
<feature type="transmembrane region" description="Helical" evidence="1">
    <location>
        <begin position="258"/>
        <end position="284"/>
    </location>
</feature>
<name>A0A7K9GEA6_LOXLE</name>
<evidence type="ECO:0000313" key="3">
    <source>
        <dbReference type="Proteomes" id="UP000573793"/>
    </source>
</evidence>
<dbReference type="GO" id="GO:0005886">
    <property type="term" value="C:plasma membrane"/>
    <property type="evidence" value="ECO:0007669"/>
    <property type="project" value="TreeGrafter"/>
</dbReference>
<accession>A0A7K9GEA6</accession>
<dbReference type="GO" id="GO:0047484">
    <property type="term" value="P:regulation of response to osmotic stress"/>
    <property type="evidence" value="ECO:0007669"/>
    <property type="project" value="TreeGrafter"/>
</dbReference>
<organism evidence="2 3">
    <name type="scientific">Loxia leucoptera</name>
    <name type="common">White-winged crossbill</name>
    <dbReference type="NCBI Taxonomy" id="96539"/>
    <lineage>
        <taxon>Eukaryota</taxon>
        <taxon>Metazoa</taxon>
        <taxon>Chordata</taxon>
        <taxon>Craniata</taxon>
        <taxon>Vertebrata</taxon>
        <taxon>Euteleostomi</taxon>
        <taxon>Archelosauria</taxon>
        <taxon>Archosauria</taxon>
        <taxon>Dinosauria</taxon>
        <taxon>Saurischia</taxon>
        <taxon>Theropoda</taxon>
        <taxon>Coelurosauria</taxon>
        <taxon>Aves</taxon>
        <taxon>Neognathae</taxon>
        <taxon>Neoaves</taxon>
        <taxon>Telluraves</taxon>
        <taxon>Australaves</taxon>
        <taxon>Passeriformes</taxon>
        <taxon>Passeroidea</taxon>
        <taxon>Fringillidae</taxon>
        <taxon>Carduelinae</taxon>
        <taxon>Loxia</taxon>
    </lineage>
</organism>
<dbReference type="PANTHER" id="PTHR17597:SF0">
    <property type="entry name" value="MEMBRANE PROTEIN MLC1"/>
    <property type="match status" value="1"/>
</dbReference>
<dbReference type="GO" id="GO:0031410">
    <property type="term" value="C:cytoplasmic vesicle"/>
    <property type="evidence" value="ECO:0007669"/>
    <property type="project" value="TreeGrafter"/>
</dbReference>
<dbReference type="Proteomes" id="UP000573793">
    <property type="component" value="Unassembled WGS sequence"/>
</dbReference>
<feature type="transmembrane region" description="Helical" evidence="1">
    <location>
        <begin position="52"/>
        <end position="77"/>
    </location>
</feature>
<comment type="caution">
    <text evidence="2">The sequence shown here is derived from an EMBL/GenBank/DDBJ whole genome shotgun (WGS) entry which is preliminary data.</text>
</comment>
<keyword evidence="3" id="KW-1185">Reference proteome</keyword>
<dbReference type="AlphaFoldDB" id="A0A7K9GEA6"/>
<feature type="non-terminal residue" evidence="2">
    <location>
        <position position="1"/>
    </location>
</feature>
<dbReference type="PANTHER" id="PTHR17597">
    <property type="entry name" value="MEMBRANE PROTEIN MLC1"/>
    <property type="match status" value="1"/>
</dbReference>
<sequence>MTREEGYREEFSYDRMPTLERGKQENGNYIPDIKSSDLQLSKRLHPCFSYKTWIFSLLMGTCLLITSGFSLYLGNIFPSEMDYLRCAAGSCIPSAVVSFAIARNKINVIPNFQILFVSTFAVTTTCLIWFGCKLVLNPSAININFNLILLILLEIFMATTVIISARSTEDCCTRKKNAAHDSGIVLSNVSFPARILKSYSVIEVIIGISSVFGGIIALNMDVLVSGPYLSVTFFWILVACFPSAIASHVAAEYPSKCLVEVLIAISSVTSPLLFTASAYLSFSIMQVVDIFKSYPPAVKQSYDVLLLLLMLMLLIQACLTIGTVIQCVNYKTKMKLQDSAWTPSQVKKQEYRTTEVSNNTLKDFDKDKAWKAVVVQMAQ</sequence>
<feature type="transmembrane region" description="Helical" evidence="1">
    <location>
        <begin position="143"/>
        <end position="165"/>
    </location>
</feature>
<reference evidence="2 3" key="1">
    <citation type="submission" date="2019-09" db="EMBL/GenBank/DDBJ databases">
        <title>Bird 10,000 Genomes (B10K) Project - Family phase.</title>
        <authorList>
            <person name="Zhang G."/>
        </authorList>
    </citation>
    <scope>NUCLEOTIDE SEQUENCE [LARGE SCALE GENOMIC DNA]</scope>
    <source>
        <strain evidence="2">B10K-DU-001-19</strain>
        <tissue evidence="2">Muscle</tissue>
    </source>
</reference>
<feature type="transmembrane region" description="Helical" evidence="1">
    <location>
        <begin position="201"/>
        <end position="220"/>
    </location>
</feature>
<keyword evidence="1" id="KW-0812">Transmembrane</keyword>
<keyword evidence="1" id="KW-0472">Membrane</keyword>
<gene>
    <name evidence="2" type="primary">Mlc1</name>
    <name evidence="2" type="ORF">LOXLEU_R13918</name>
</gene>
<feature type="transmembrane region" description="Helical" evidence="1">
    <location>
        <begin position="114"/>
        <end position="131"/>
    </location>
</feature>
<feature type="transmembrane region" description="Helical" evidence="1">
    <location>
        <begin position="232"/>
        <end position="251"/>
    </location>
</feature>